<dbReference type="GO" id="GO:0004519">
    <property type="term" value="F:endonuclease activity"/>
    <property type="evidence" value="ECO:0007669"/>
    <property type="project" value="UniProtKB-KW"/>
</dbReference>
<protein>
    <submittedName>
        <fullName evidence="2">Uma2 family endonuclease</fullName>
    </submittedName>
</protein>
<sequence>MDGDRPGPLERAPRVKRHKLDVREYDRMGKAGIFAPDERVELIEGEIIDMAPIGSQHSGAVNSLIAALAAAARGRAVVSAQSPLRLSDLTEPRPDFMLLKPRTDNYRGDHPIPADVLLLVEVADGSLRYDRSIKLPLYARHGVPEVWIANIGEGAVEVYRDPRDEAYRATAGVARDELPEPAALPGLRIAVTEVLG</sequence>
<dbReference type="CDD" id="cd06260">
    <property type="entry name" value="DUF820-like"/>
    <property type="match status" value="1"/>
</dbReference>
<dbReference type="Gene3D" id="3.90.1570.10">
    <property type="entry name" value="tt1808, chain A"/>
    <property type="match status" value="1"/>
</dbReference>
<evidence type="ECO:0000313" key="2">
    <source>
        <dbReference type="EMBL" id="MBC4013871.1"/>
    </source>
</evidence>
<keyword evidence="3" id="KW-1185">Reference proteome</keyword>
<dbReference type="RefSeq" id="WP_186768636.1">
    <property type="nucleotide sequence ID" value="NZ_JACOMF010000001.1"/>
</dbReference>
<dbReference type="PANTHER" id="PTHR35400">
    <property type="entry name" value="SLR1083 PROTEIN"/>
    <property type="match status" value="1"/>
</dbReference>
<dbReference type="InterPro" id="IPR012296">
    <property type="entry name" value="Nuclease_put_TT1808"/>
</dbReference>
<dbReference type="EMBL" id="JACOMF010000001">
    <property type="protein sequence ID" value="MBC4013871.1"/>
    <property type="molecule type" value="Genomic_DNA"/>
</dbReference>
<feature type="domain" description="Putative restriction endonuclease" evidence="1">
    <location>
        <begin position="24"/>
        <end position="191"/>
    </location>
</feature>
<reference evidence="2" key="1">
    <citation type="submission" date="2020-08" db="EMBL/GenBank/DDBJ databases">
        <authorList>
            <person name="Hu Y."/>
            <person name="Nguyen S.V."/>
            <person name="Li F."/>
            <person name="Fanning S."/>
        </authorList>
    </citation>
    <scope>NUCLEOTIDE SEQUENCE</scope>
    <source>
        <strain evidence="2">SYSU D8009</strain>
    </source>
</reference>
<dbReference type="AlphaFoldDB" id="A0A9X0UBZ1"/>
<accession>A0A9X0UBZ1</accession>
<keyword evidence="2" id="KW-0540">Nuclease</keyword>
<dbReference type="SUPFAM" id="SSF52980">
    <property type="entry name" value="Restriction endonuclease-like"/>
    <property type="match status" value="1"/>
</dbReference>
<dbReference type="InterPro" id="IPR008538">
    <property type="entry name" value="Uma2"/>
</dbReference>
<name>A0A9X0UBZ1_9PROT</name>
<organism evidence="2 3">
    <name type="scientific">Siccirubricoccus deserti</name>
    <dbReference type="NCBI Taxonomy" id="2013562"/>
    <lineage>
        <taxon>Bacteria</taxon>
        <taxon>Pseudomonadati</taxon>
        <taxon>Pseudomonadota</taxon>
        <taxon>Alphaproteobacteria</taxon>
        <taxon>Acetobacterales</taxon>
        <taxon>Roseomonadaceae</taxon>
        <taxon>Siccirubricoccus</taxon>
    </lineage>
</organism>
<evidence type="ECO:0000313" key="3">
    <source>
        <dbReference type="Proteomes" id="UP000600101"/>
    </source>
</evidence>
<comment type="caution">
    <text evidence="2">The sequence shown here is derived from an EMBL/GenBank/DDBJ whole genome shotgun (WGS) entry which is preliminary data.</text>
</comment>
<evidence type="ECO:0000259" key="1">
    <source>
        <dbReference type="Pfam" id="PF05685"/>
    </source>
</evidence>
<gene>
    <name evidence="2" type="ORF">H7965_00930</name>
</gene>
<dbReference type="InterPro" id="IPR011335">
    <property type="entry name" value="Restrct_endonuc-II-like"/>
</dbReference>
<dbReference type="Pfam" id="PF05685">
    <property type="entry name" value="Uma2"/>
    <property type="match status" value="1"/>
</dbReference>
<proteinExistence type="predicted"/>
<keyword evidence="2" id="KW-0378">Hydrolase</keyword>
<dbReference type="Proteomes" id="UP000600101">
    <property type="component" value="Unassembled WGS sequence"/>
</dbReference>
<keyword evidence="2" id="KW-0255">Endonuclease</keyword>
<dbReference type="PANTHER" id="PTHR35400:SF1">
    <property type="entry name" value="SLR1083 PROTEIN"/>
    <property type="match status" value="1"/>
</dbReference>